<keyword evidence="3 10" id="KW-0328">Glycosyltransferase</keyword>
<organism evidence="11 12">
    <name type="scientific">Phytophthora sojae (strain P6497)</name>
    <name type="common">Soybean stem and root rot agent</name>
    <name type="synonym">Phytophthora megasperma f. sp. glycines</name>
    <dbReference type="NCBI Taxonomy" id="1094619"/>
    <lineage>
        <taxon>Eukaryota</taxon>
        <taxon>Sar</taxon>
        <taxon>Stramenopiles</taxon>
        <taxon>Oomycota</taxon>
        <taxon>Peronosporomycetes</taxon>
        <taxon>Peronosporales</taxon>
        <taxon>Peronosporaceae</taxon>
        <taxon>Phytophthora</taxon>
    </lineage>
</organism>
<evidence type="ECO:0000256" key="5">
    <source>
        <dbReference type="ARBA" id="ARBA00022692"/>
    </source>
</evidence>
<keyword evidence="5" id="KW-0812">Transmembrane</keyword>
<dbReference type="Gene3D" id="3.90.550.50">
    <property type="match status" value="1"/>
</dbReference>
<sequence>TLTIVSDETFEEYSVAMLKQTDQSQDLPQWNDLAQWARWQKIFDSDLDEMPSSSLLSAEGGDFLLVIGVKTAVLEGFDRRQAIRETWSSKPELPRDVKVYFVGCASNFDAISSDEKRNQVQSAINYEKQVYRDLLTDELLCEDWNGNQVNKVKAFLDFAAQTYRHTPFVVIADDTIYLRADRLANDLRMENRTQRLYLGQVLDNRSQPGVFPSEHRYIPSKRYSLHNYPSFASSSHYVLSMGCARFIAKNSARLQGLDGQDGVSVALWLLTIQVHVEHTKAFSDLQDEDCDNGFLSLAGLSSSGIQKIHANVVERRPFCYGLNRDLFL</sequence>
<proteinExistence type="inferred from homology"/>
<dbReference type="InterPro" id="IPR002659">
    <property type="entry name" value="Glyco_trans_31"/>
</dbReference>
<dbReference type="EMBL" id="JH159159">
    <property type="protein sequence ID" value="EGZ09723.1"/>
    <property type="molecule type" value="Genomic_DNA"/>
</dbReference>
<dbReference type="SMR" id="G5A4X4"/>
<evidence type="ECO:0000256" key="7">
    <source>
        <dbReference type="ARBA" id="ARBA00022989"/>
    </source>
</evidence>
<evidence type="ECO:0000256" key="1">
    <source>
        <dbReference type="ARBA" id="ARBA00004323"/>
    </source>
</evidence>
<dbReference type="Proteomes" id="UP000002640">
    <property type="component" value="Unassembled WGS sequence"/>
</dbReference>
<dbReference type="AlphaFoldDB" id="G5A4X4"/>
<feature type="non-terminal residue" evidence="11">
    <location>
        <position position="1"/>
    </location>
</feature>
<evidence type="ECO:0000256" key="9">
    <source>
        <dbReference type="ARBA" id="ARBA00023136"/>
    </source>
</evidence>
<name>G5A4X4_PHYSP</name>
<evidence type="ECO:0000256" key="4">
    <source>
        <dbReference type="ARBA" id="ARBA00022679"/>
    </source>
</evidence>
<evidence type="ECO:0000256" key="10">
    <source>
        <dbReference type="RuleBase" id="RU363063"/>
    </source>
</evidence>
<keyword evidence="8 10" id="KW-0333">Golgi apparatus</keyword>
<dbReference type="KEGG" id="psoj:PHYSODRAFT_414410"/>
<dbReference type="GO" id="GO:0000139">
    <property type="term" value="C:Golgi membrane"/>
    <property type="evidence" value="ECO:0007669"/>
    <property type="project" value="UniProtKB-SubCell"/>
</dbReference>
<gene>
    <name evidence="11" type="ORF">PHYSODRAFT_414410</name>
</gene>
<keyword evidence="9" id="KW-0472">Membrane</keyword>
<evidence type="ECO:0000256" key="2">
    <source>
        <dbReference type="ARBA" id="ARBA00008661"/>
    </source>
</evidence>
<evidence type="ECO:0000256" key="3">
    <source>
        <dbReference type="ARBA" id="ARBA00022676"/>
    </source>
</evidence>
<dbReference type="InParanoid" id="G5A4X4"/>
<dbReference type="PANTHER" id="PTHR11214:SF3">
    <property type="entry name" value="BETA-1,3-GALACTOSYLTRANSFERASE 6"/>
    <property type="match status" value="1"/>
</dbReference>
<feature type="non-terminal residue" evidence="11">
    <location>
        <position position="328"/>
    </location>
</feature>
<dbReference type="GO" id="GO:0016758">
    <property type="term" value="F:hexosyltransferase activity"/>
    <property type="evidence" value="ECO:0007669"/>
    <property type="project" value="InterPro"/>
</dbReference>
<keyword evidence="6" id="KW-0735">Signal-anchor</keyword>
<accession>G5A4X4</accession>
<reference evidence="11 12" key="1">
    <citation type="journal article" date="2006" name="Science">
        <title>Phytophthora genome sequences uncover evolutionary origins and mechanisms of pathogenesis.</title>
        <authorList>
            <person name="Tyler B.M."/>
            <person name="Tripathy S."/>
            <person name="Zhang X."/>
            <person name="Dehal P."/>
            <person name="Jiang R.H."/>
            <person name="Aerts A."/>
            <person name="Arredondo F.D."/>
            <person name="Baxter L."/>
            <person name="Bensasson D."/>
            <person name="Beynon J.L."/>
            <person name="Chapman J."/>
            <person name="Damasceno C.M."/>
            <person name="Dorrance A.E."/>
            <person name="Dou D."/>
            <person name="Dickerman A.W."/>
            <person name="Dubchak I.L."/>
            <person name="Garbelotto M."/>
            <person name="Gijzen M."/>
            <person name="Gordon S.G."/>
            <person name="Govers F."/>
            <person name="Grunwald N.J."/>
            <person name="Huang W."/>
            <person name="Ivors K.L."/>
            <person name="Jones R.W."/>
            <person name="Kamoun S."/>
            <person name="Krampis K."/>
            <person name="Lamour K.H."/>
            <person name="Lee M.K."/>
            <person name="McDonald W.H."/>
            <person name="Medina M."/>
            <person name="Meijer H.J."/>
            <person name="Nordberg E.K."/>
            <person name="Maclean D.J."/>
            <person name="Ospina-Giraldo M.D."/>
            <person name="Morris P.F."/>
            <person name="Phuntumart V."/>
            <person name="Putnam N.H."/>
            <person name="Rash S."/>
            <person name="Rose J.K."/>
            <person name="Sakihama Y."/>
            <person name="Salamov A.A."/>
            <person name="Savidor A."/>
            <person name="Scheuring C.F."/>
            <person name="Smith B.M."/>
            <person name="Sobral B.W."/>
            <person name="Terry A."/>
            <person name="Torto-Alalibo T.A."/>
            <person name="Win J."/>
            <person name="Xu Z."/>
            <person name="Zhang H."/>
            <person name="Grigoriev I.V."/>
            <person name="Rokhsar D.S."/>
            <person name="Boore J.L."/>
        </authorList>
    </citation>
    <scope>NUCLEOTIDE SEQUENCE [LARGE SCALE GENOMIC DNA]</scope>
    <source>
        <strain evidence="11 12">P6497</strain>
    </source>
</reference>
<evidence type="ECO:0000256" key="8">
    <source>
        <dbReference type="ARBA" id="ARBA00023034"/>
    </source>
</evidence>
<evidence type="ECO:0000256" key="6">
    <source>
        <dbReference type="ARBA" id="ARBA00022968"/>
    </source>
</evidence>
<keyword evidence="12" id="KW-1185">Reference proteome</keyword>
<evidence type="ECO:0000313" key="11">
    <source>
        <dbReference type="EMBL" id="EGZ09723.1"/>
    </source>
</evidence>
<evidence type="ECO:0000313" key="12">
    <source>
        <dbReference type="Proteomes" id="UP000002640"/>
    </source>
</evidence>
<dbReference type="Pfam" id="PF01762">
    <property type="entry name" value="Galactosyl_T"/>
    <property type="match status" value="1"/>
</dbReference>
<protein>
    <recommendedName>
        <fullName evidence="10">Hexosyltransferase</fullName>
        <ecNumber evidence="10">2.4.1.-</ecNumber>
    </recommendedName>
</protein>
<keyword evidence="4" id="KW-0808">Transferase</keyword>
<keyword evidence="7" id="KW-1133">Transmembrane helix</keyword>
<dbReference type="EC" id="2.4.1.-" evidence="10"/>
<dbReference type="PANTHER" id="PTHR11214">
    <property type="entry name" value="BETA-1,3-N-ACETYLGLUCOSAMINYLTRANSFERASE"/>
    <property type="match status" value="1"/>
</dbReference>
<comment type="similarity">
    <text evidence="2 10">Belongs to the glycosyltransferase 31 family.</text>
</comment>
<comment type="subcellular location">
    <subcellularLocation>
        <location evidence="1 10">Golgi apparatus membrane</location>
        <topology evidence="1 10">Single-pass type II membrane protein</topology>
    </subcellularLocation>
</comment>
<dbReference type="RefSeq" id="XP_009534584.1">
    <property type="nucleotide sequence ID" value="XM_009536289.1"/>
</dbReference>
<dbReference type="GeneID" id="20651821"/>